<protein>
    <submittedName>
        <fullName evidence="2">Uncharacterized protein</fullName>
    </submittedName>
</protein>
<organism evidence="2 3">
    <name type="scientific">Roseateles terrae</name>
    <dbReference type="NCBI Taxonomy" id="431060"/>
    <lineage>
        <taxon>Bacteria</taxon>
        <taxon>Pseudomonadati</taxon>
        <taxon>Pseudomonadota</taxon>
        <taxon>Betaproteobacteria</taxon>
        <taxon>Burkholderiales</taxon>
        <taxon>Sphaerotilaceae</taxon>
        <taxon>Roseateles</taxon>
    </lineage>
</organism>
<evidence type="ECO:0000313" key="2">
    <source>
        <dbReference type="EMBL" id="MBB3192735.1"/>
    </source>
</evidence>
<evidence type="ECO:0000313" key="3">
    <source>
        <dbReference type="Proteomes" id="UP000574369"/>
    </source>
</evidence>
<gene>
    <name evidence="2" type="ORF">FHS28_000100</name>
</gene>
<dbReference type="Proteomes" id="UP000574369">
    <property type="component" value="Unassembled WGS sequence"/>
</dbReference>
<dbReference type="RefSeq" id="WP_184293920.1">
    <property type="nucleotide sequence ID" value="NZ_JACHXO010000001.1"/>
</dbReference>
<reference evidence="2 3" key="1">
    <citation type="submission" date="2020-08" db="EMBL/GenBank/DDBJ databases">
        <title>Genomic Encyclopedia of Type Strains, Phase III (KMG-III): the genomes of soil and plant-associated and newly described type strains.</title>
        <authorList>
            <person name="Whitman W."/>
        </authorList>
    </citation>
    <scope>NUCLEOTIDE SEQUENCE [LARGE SCALE GENOMIC DNA]</scope>
    <source>
        <strain evidence="2 3">CECT 7247</strain>
    </source>
</reference>
<keyword evidence="3" id="KW-1185">Reference proteome</keyword>
<comment type="caution">
    <text evidence="2">The sequence shown here is derived from an EMBL/GenBank/DDBJ whole genome shotgun (WGS) entry which is preliminary data.</text>
</comment>
<evidence type="ECO:0000256" key="1">
    <source>
        <dbReference type="SAM" id="MobiDB-lite"/>
    </source>
</evidence>
<feature type="region of interest" description="Disordered" evidence="1">
    <location>
        <begin position="152"/>
        <end position="189"/>
    </location>
</feature>
<name>A0ABR6GKV7_9BURK</name>
<accession>A0ABR6GKV7</accession>
<dbReference type="EMBL" id="JACHXO010000001">
    <property type="protein sequence ID" value="MBB3192735.1"/>
    <property type="molecule type" value="Genomic_DNA"/>
</dbReference>
<sequence>MKGLLIQALRRAAAEGILASLLSGVALLRGSRTDHAHRVGSLIGAREYRVGRPPLFSRASTVAVHAAHSVIWGALYDRVRCLRRRPTRLNACTDALMLTVVAAGIDQIVSPRRLTPSADRAAEAGSKWLLWGGFAAGLAFGGLMAVRQQAAERDASGINDDNDNDNNDPRAGFGRWHRPRFLARPGSGE</sequence>
<proteinExistence type="predicted"/>